<keyword evidence="2" id="KW-0547">Nucleotide-binding</keyword>
<feature type="binding site" evidence="2">
    <location>
        <begin position="243"/>
        <end position="244"/>
    </location>
    <ligand>
        <name>ATP</name>
        <dbReference type="ChEBI" id="CHEBI:30616"/>
    </ligand>
</feature>
<dbReference type="InterPro" id="IPR040198">
    <property type="entry name" value="Fido_containing"/>
</dbReference>
<evidence type="ECO:0000256" key="2">
    <source>
        <dbReference type="PIRSR" id="PIRSR640198-2"/>
    </source>
</evidence>
<proteinExistence type="predicted"/>
<dbReference type="Proteomes" id="UP000518288">
    <property type="component" value="Unassembled WGS sequence"/>
</dbReference>
<dbReference type="PROSITE" id="PS51459">
    <property type="entry name" value="FIDO"/>
    <property type="match status" value="1"/>
</dbReference>
<dbReference type="SUPFAM" id="SSF140931">
    <property type="entry name" value="Fic-like"/>
    <property type="match status" value="1"/>
</dbReference>
<keyword evidence="5" id="KW-1185">Reference proteome</keyword>
<feature type="domain" description="Fido" evidence="3">
    <location>
        <begin position="115"/>
        <end position="275"/>
    </location>
</feature>
<evidence type="ECO:0000259" key="3">
    <source>
        <dbReference type="PROSITE" id="PS51459"/>
    </source>
</evidence>
<evidence type="ECO:0000256" key="1">
    <source>
        <dbReference type="PIRSR" id="PIRSR640198-1"/>
    </source>
</evidence>
<reference evidence="4 5" key="1">
    <citation type="submission" date="2020-07" db="EMBL/GenBank/DDBJ databases">
        <title>Genomic Encyclopedia of Archaeal and Bacterial Type Strains, Phase II (KMG-II): from individual species to whole genera.</title>
        <authorList>
            <person name="Goeker M."/>
        </authorList>
    </citation>
    <scope>NUCLEOTIDE SEQUENCE [LARGE SCALE GENOMIC DNA]</scope>
    <source>
        <strain evidence="4 5">DSM 21226</strain>
    </source>
</reference>
<sequence length="405" mass="44809">MLYDSVHQFEPLLPSDAAQSPLLSQAHDLARSALLLAGSAVPGELRCLLRSMTSYYSNRIEGQHTRPFEIEQALRRDFSANRELAARQRLAVAHIETEAVLESRYTGADGVRRLYSLDAVQDIHRELFNRLPTEDLNPDAGPVIAPGILRTREVSVGHHIAPAWQAVPTFLTRWAEVYGNTRRGEAALLALAAAHQRLGWIHPFVDGNGRVMRLHTHTLLAALGYTGGLWSPLRGFARSTDRYYALLAAADESRRGDLDGRGNLSQRALVDWIGYVLSVCQDQVAFMSGLLRLGDMERRIAACLAFEEQTLRSGVRMAALRPLHYLFVTDGALERGEFKQMTGLGERTAGSLLRALLQRGLLVSDTPQGRVRFGLPLHALRFCFPALWPEAEVDDGDTQQGGAEA</sequence>
<protein>
    <submittedName>
        <fullName evidence="4">Fic family protein</fullName>
    </submittedName>
</protein>
<feature type="active site" evidence="1">
    <location>
        <position position="202"/>
    </location>
</feature>
<keyword evidence="2" id="KW-0067">ATP-binding</keyword>
<dbReference type="Gene3D" id="1.10.3290.10">
    <property type="entry name" value="Fido-like domain"/>
    <property type="match status" value="1"/>
</dbReference>
<dbReference type="PANTHER" id="PTHR13504">
    <property type="entry name" value="FIDO DOMAIN-CONTAINING PROTEIN DDB_G0283145"/>
    <property type="match status" value="1"/>
</dbReference>
<accession>A0A7Y9UBD8</accession>
<dbReference type="AlphaFoldDB" id="A0A7Y9UBD8"/>
<organism evidence="4 5">
    <name type="scientific">Sphaerotilus montanus</name>
    <dbReference type="NCBI Taxonomy" id="522889"/>
    <lineage>
        <taxon>Bacteria</taxon>
        <taxon>Pseudomonadati</taxon>
        <taxon>Pseudomonadota</taxon>
        <taxon>Betaproteobacteria</taxon>
        <taxon>Burkholderiales</taxon>
        <taxon>Sphaerotilaceae</taxon>
        <taxon>Sphaerotilus</taxon>
    </lineage>
</organism>
<dbReference type="EMBL" id="JACCFH010000001">
    <property type="protein sequence ID" value="NYG32414.1"/>
    <property type="molecule type" value="Genomic_DNA"/>
</dbReference>
<dbReference type="InterPro" id="IPR036597">
    <property type="entry name" value="Fido-like_dom_sf"/>
</dbReference>
<name>A0A7Y9UBD8_9BURK</name>
<dbReference type="InterPro" id="IPR003812">
    <property type="entry name" value="Fido"/>
</dbReference>
<gene>
    <name evidence="4" type="ORF">BDD16_001400</name>
</gene>
<evidence type="ECO:0000313" key="5">
    <source>
        <dbReference type="Proteomes" id="UP000518288"/>
    </source>
</evidence>
<dbReference type="GO" id="GO:0005524">
    <property type="term" value="F:ATP binding"/>
    <property type="evidence" value="ECO:0007669"/>
    <property type="project" value="UniProtKB-KW"/>
</dbReference>
<feature type="binding site" evidence="2">
    <location>
        <begin position="206"/>
        <end position="213"/>
    </location>
    <ligand>
        <name>ATP</name>
        <dbReference type="ChEBI" id="CHEBI:30616"/>
    </ligand>
</feature>
<feature type="binding site" evidence="2">
    <location>
        <begin position="156"/>
        <end position="159"/>
    </location>
    <ligand>
        <name>ATP</name>
        <dbReference type="ChEBI" id="CHEBI:30616"/>
    </ligand>
</feature>
<dbReference type="PANTHER" id="PTHR13504:SF38">
    <property type="entry name" value="FIDO DOMAIN-CONTAINING PROTEIN"/>
    <property type="match status" value="1"/>
</dbReference>
<evidence type="ECO:0000313" key="4">
    <source>
        <dbReference type="EMBL" id="NYG32414.1"/>
    </source>
</evidence>
<comment type="caution">
    <text evidence="4">The sequence shown here is derived from an EMBL/GenBank/DDBJ whole genome shotgun (WGS) entry which is preliminary data.</text>
</comment>
<dbReference type="Pfam" id="PF02661">
    <property type="entry name" value="Fic"/>
    <property type="match status" value="1"/>
</dbReference>